<feature type="domain" description="Ig-like" evidence="6">
    <location>
        <begin position="28"/>
        <end position="126"/>
    </location>
</feature>
<reference evidence="7" key="1">
    <citation type="submission" date="2025-08" db="UniProtKB">
        <authorList>
            <consortium name="Ensembl"/>
        </authorList>
    </citation>
    <scope>IDENTIFICATION</scope>
</reference>
<dbReference type="Gene3D" id="2.60.40.10">
    <property type="entry name" value="Immunoglobulins"/>
    <property type="match status" value="1"/>
</dbReference>
<keyword evidence="3" id="KW-0675">Receptor</keyword>
<dbReference type="PANTHER" id="PTHR19367">
    <property type="entry name" value="T-CELL RECEPTOR ALPHA CHAIN V REGION"/>
    <property type="match status" value="1"/>
</dbReference>
<keyword evidence="4" id="KW-0393">Immunoglobulin domain</keyword>
<dbReference type="SUPFAM" id="SSF48726">
    <property type="entry name" value="Immunoglobulin"/>
    <property type="match status" value="1"/>
</dbReference>
<dbReference type="InterPro" id="IPR003598">
    <property type="entry name" value="Ig_sub2"/>
</dbReference>
<protein>
    <recommendedName>
        <fullName evidence="6">Ig-like domain-containing protein</fullName>
    </recommendedName>
</protein>
<evidence type="ECO:0000256" key="1">
    <source>
        <dbReference type="ARBA" id="ARBA00022729"/>
    </source>
</evidence>
<evidence type="ECO:0000313" key="7">
    <source>
        <dbReference type="Ensembl" id="ENSLLEP00000008347.1"/>
    </source>
</evidence>
<name>A0A8C5P9R2_9ANUR</name>
<dbReference type="Proteomes" id="UP000694569">
    <property type="component" value="Unplaced"/>
</dbReference>
<dbReference type="SMART" id="SM00406">
    <property type="entry name" value="IGv"/>
    <property type="match status" value="1"/>
</dbReference>
<dbReference type="InterPro" id="IPR013106">
    <property type="entry name" value="Ig_V-set"/>
</dbReference>
<dbReference type="InterPro" id="IPR003599">
    <property type="entry name" value="Ig_sub"/>
</dbReference>
<dbReference type="AlphaFoldDB" id="A0A8C5P9R2"/>
<reference evidence="7" key="2">
    <citation type="submission" date="2025-09" db="UniProtKB">
        <authorList>
            <consortium name="Ensembl"/>
        </authorList>
    </citation>
    <scope>IDENTIFICATION</scope>
</reference>
<sequence>MVLILRLEIIHCQKDFVIQEPVVQTEHEGQSVTLKCRYETAFSAYMFWYRQKPGQSLEFLARADTEGTDYVVKEYQSRVSIKLHKNNKTCPLSLTGALVEDAAVYHCALRPTATCRHTSPYKNSISL</sequence>
<keyword evidence="5" id="KW-0391">Immunity</keyword>
<dbReference type="InterPro" id="IPR051287">
    <property type="entry name" value="TCR_variable_region"/>
</dbReference>
<dbReference type="SMART" id="SM00408">
    <property type="entry name" value="IGc2"/>
    <property type="match status" value="1"/>
</dbReference>
<dbReference type="GeneTree" id="ENSGT01010000228987"/>
<dbReference type="InterPro" id="IPR013783">
    <property type="entry name" value="Ig-like_fold"/>
</dbReference>
<evidence type="ECO:0000256" key="5">
    <source>
        <dbReference type="ARBA" id="ARBA00043266"/>
    </source>
</evidence>
<dbReference type="PANTHER" id="PTHR19367:SF18">
    <property type="entry name" value="T CELL RECEPTOR ALPHA VARIABLE 16"/>
    <property type="match status" value="1"/>
</dbReference>
<dbReference type="GO" id="GO:0002250">
    <property type="term" value="P:adaptive immune response"/>
    <property type="evidence" value="ECO:0007669"/>
    <property type="project" value="UniProtKB-KW"/>
</dbReference>
<dbReference type="PROSITE" id="PS50835">
    <property type="entry name" value="IG_LIKE"/>
    <property type="match status" value="1"/>
</dbReference>
<dbReference type="Pfam" id="PF07686">
    <property type="entry name" value="V-set"/>
    <property type="match status" value="1"/>
</dbReference>
<keyword evidence="1" id="KW-0732">Signal</keyword>
<keyword evidence="2" id="KW-1064">Adaptive immunity</keyword>
<dbReference type="InterPro" id="IPR036179">
    <property type="entry name" value="Ig-like_dom_sf"/>
</dbReference>
<evidence type="ECO:0000256" key="4">
    <source>
        <dbReference type="ARBA" id="ARBA00023319"/>
    </source>
</evidence>
<dbReference type="OrthoDB" id="8865476at2759"/>
<organism evidence="7 8">
    <name type="scientific">Leptobrachium leishanense</name>
    <name type="common">Leishan spiny toad</name>
    <dbReference type="NCBI Taxonomy" id="445787"/>
    <lineage>
        <taxon>Eukaryota</taxon>
        <taxon>Metazoa</taxon>
        <taxon>Chordata</taxon>
        <taxon>Craniata</taxon>
        <taxon>Vertebrata</taxon>
        <taxon>Euteleostomi</taxon>
        <taxon>Amphibia</taxon>
        <taxon>Batrachia</taxon>
        <taxon>Anura</taxon>
        <taxon>Pelobatoidea</taxon>
        <taxon>Megophryidae</taxon>
        <taxon>Leptobrachium</taxon>
    </lineage>
</organism>
<keyword evidence="8" id="KW-1185">Reference proteome</keyword>
<evidence type="ECO:0000259" key="6">
    <source>
        <dbReference type="PROSITE" id="PS50835"/>
    </source>
</evidence>
<dbReference type="GO" id="GO:0042101">
    <property type="term" value="C:T cell receptor complex"/>
    <property type="evidence" value="ECO:0007669"/>
    <property type="project" value="UniProtKB-KW"/>
</dbReference>
<dbReference type="InterPro" id="IPR007110">
    <property type="entry name" value="Ig-like_dom"/>
</dbReference>
<evidence type="ECO:0000256" key="2">
    <source>
        <dbReference type="ARBA" id="ARBA00023130"/>
    </source>
</evidence>
<evidence type="ECO:0000256" key="3">
    <source>
        <dbReference type="ARBA" id="ARBA00023170"/>
    </source>
</evidence>
<accession>A0A8C5P9R2</accession>
<proteinExistence type="predicted"/>
<dbReference type="Ensembl" id="ENSLLET00000008679.1">
    <property type="protein sequence ID" value="ENSLLEP00000008347.1"/>
    <property type="gene ID" value="ENSLLEG00000005298.1"/>
</dbReference>
<keyword evidence="5" id="KW-1279">T cell receptor</keyword>
<dbReference type="SMART" id="SM00409">
    <property type="entry name" value="IG"/>
    <property type="match status" value="1"/>
</dbReference>
<evidence type="ECO:0000313" key="8">
    <source>
        <dbReference type="Proteomes" id="UP000694569"/>
    </source>
</evidence>